<dbReference type="Gene3D" id="3.60.21.10">
    <property type="match status" value="1"/>
</dbReference>
<dbReference type="PANTHER" id="PTHR32114">
    <property type="entry name" value="ABC TRANSPORTER ABCH.3"/>
    <property type="match status" value="1"/>
</dbReference>
<dbReference type="Pfam" id="PF13558">
    <property type="entry name" value="SbcC_Walker_B"/>
    <property type="match status" value="1"/>
</dbReference>
<comment type="caution">
    <text evidence="3">The sequence shown here is derived from an EMBL/GenBank/DDBJ whole genome shotgun (WGS) entry which is preliminary data.</text>
</comment>
<keyword evidence="4" id="KW-1185">Reference proteome</keyword>
<evidence type="ECO:0000313" key="3">
    <source>
        <dbReference type="EMBL" id="KAK9914871.1"/>
    </source>
</evidence>
<dbReference type="InterPro" id="IPR038729">
    <property type="entry name" value="Rad50/SbcC_AAA"/>
</dbReference>
<evidence type="ECO:0000259" key="2">
    <source>
        <dbReference type="Pfam" id="PF13476"/>
    </source>
</evidence>
<dbReference type="InterPro" id="IPR027417">
    <property type="entry name" value="P-loop_NTPase"/>
</dbReference>
<feature type="domain" description="Rad50/SbcC-type AAA" evidence="2">
    <location>
        <begin position="366"/>
        <end position="593"/>
    </location>
</feature>
<dbReference type="PANTHER" id="PTHR32114:SF2">
    <property type="entry name" value="ABC TRANSPORTER ABCH.3"/>
    <property type="match status" value="1"/>
</dbReference>
<evidence type="ECO:0000256" key="1">
    <source>
        <dbReference type="SAM" id="Coils"/>
    </source>
</evidence>
<gene>
    <name evidence="3" type="ORF">WJX75_001641</name>
</gene>
<reference evidence="3 4" key="1">
    <citation type="journal article" date="2024" name="Nat. Commun.">
        <title>Phylogenomics reveals the evolutionary origins of lichenization in chlorophyte algae.</title>
        <authorList>
            <person name="Puginier C."/>
            <person name="Libourel C."/>
            <person name="Otte J."/>
            <person name="Skaloud P."/>
            <person name="Haon M."/>
            <person name="Grisel S."/>
            <person name="Petersen M."/>
            <person name="Berrin J.G."/>
            <person name="Delaux P.M."/>
            <person name="Dal Grande F."/>
            <person name="Keller J."/>
        </authorList>
    </citation>
    <scope>NUCLEOTIDE SEQUENCE [LARGE SCALE GENOMIC DNA]</scope>
    <source>
        <strain evidence="3 4">SAG 216-7</strain>
    </source>
</reference>
<keyword evidence="1" id="KW-0175">Coiled coil</keyword>
<name>A0ABR2YT57_9CHLO</name>
<proteinExistence type="predicted"/>
<dbReference type="EMBL" id="JALJOT010000005">
    <property type="protein sequence ID" value="KAK9914871.1"/>
    <property type="molecule type" value="Genomic_DNA"/>
</dbReference>
<dbReference type="SUPFAM" id="SSF56300">
    <property type="entry name" value="Metallo-dependent phosphatases"/>
    <property type="match status" value="1"/>
</dbReference>
<feature type="coiled-coil region" evidence="1">
    <location>
        <begin position="796"/>
        <end position="841"/>
    </location>
</feature>
<dbReference type="InterPro" id="IPR029052">
    <property type="entry name" value="Metallo-depent_PP-like"/>
</dbReference>
<evidence type="ECO:0000313" key="4">
    <source>
        <dbReference type="Proteomes" id="UP001491310"/>
    </source>
</evidence>
<dbReference type="Gene3D" id="3.40.50.300">
    <property type="entry name" value="P-loop containing nucleotide triphosphate hydrolases"/>
    <property type="match status" value="2"/>
</dbReference>
<organism evidence="3 4">
    <name type="scientific">Coccomyxa subellipsoidea</name>
    <dbReference type="NCBI Taxonomy" id="248742"/>
    <lineage>
        <taxon>Eukaryota</taxon>
        <taxon>Viridiplantae</taxon>
        <taxon>Chlorophyta</taxon>
        <taxon>core chlorophytes</taxon>
        <taxon>Trebouxiophyceae</taxon>
        <taxon>Trebouxiophyceae incertae sedis</taxon>
        <taxon>Coccomyxaceae</taxon>
        <taxon>Coccomyxa</taxon>
    </lineage>
</organism>
<sequence length="1159" mass="124932">MCNDASALPSVNLAAAIPQGGEWDNVKRWVVFSDLHVSHKTVDIACQVLRRVRKEAEARDAGVLFLGDFWHVRGSLPVGPLNRVLEEFRQWRQPTLMLVGNHDQSTIGGLEHGLTPLAEACAALHVFDRPTEWGGALWLPYRRQRAELEAAIRGATGTVKAVFGHADVIGAFVNETFQAREGFMPDLFPEGVPTFMGHYHKPHTVQGTSIQYVGSPFQVSRSETGQQKALLVLDSDWRETDRIPLDIGPRFHTLSSAQPDFPADLRSGDRVRWTLPDSSHLESAEGTVQELQSKGIEVEVLAPPPVSAPRIEASEEAGAMPLFQLYADHVGMSAAAVAIGSDILRDLADKGASIQTEGATIELHSMELEGFGPYRDLVQYGLSNRGIRVITGSNLDDDGTQSNGAGKSVLVMAPLWALTGRSDARSEGGSTRGLTMSDIVNDDCKAARVRIDGAVNGRSFTVERTTRRKALAGLTFQLDGEDLTGADARLTQAQIERRLAIGLLARASFHGQADITSLLEADDRKFKDELGRVIEMDIWDAAKAKAAERLKGTKRQLTELDSEARVRQELLANLQSQVQDAEQRSVQWEETLQRRQAAAKEAGQAAAEQLLADARELQDCCMRLEAWLTANRQEVAAQDSLADALSGSANGTGDIPGRASSVLVGGNGNSRAGAPHLAPEHRKVAAPQAATAVASREQEELTQLQCAHQALQNRLLLERSQLGSATAALQASQRQVQEYSQLLQSPSNGAHEHVSGALCDRCLQPIDEATFRSNLQRLGAEADSAAAAHRAVAERASATQREVEVARARVDEAQQALIKELDRAKERERQAAAERAAASRDWAVQEQAAARDRAAAQRAMQAAAAQVATAESMLQQAHQTLQRWWELLGGVPAATPADCGKGANGNIALVCQTCSYAIQRTESTGRRLEQLQAATAAAAAERNPHKGEAAQLSALAQEASAKLAAVEGRRGDLGHQVSTLAELDAGFGRTGVQSYALEGILGELQERTQQYLEQLASGFSLRLSASRPAAAAPSTAVERITKSVLVRSRDPATGQTILRERSLRQLSGGERRRVALALVLGFAELISARGRLRCNLMVLDEVLQQLDEEGCARVAAVLRCLPHSTVLLVGQASTYVAQTFDAVDVVVKQGGRTTVEVAP</sequence>
<protein>
    <recommendedName>
        <fullName evidence="2">Rad50/SbcC-type AAA domain-containing protein</fullName>
    </recommendedName>
</protein>
<dbReference type="Proteomes" id="UP001491310">
    <property type="component" value="Unassembled WGS sequence"/>
</dbReference>
<dbReference type="Pfam" id="PF13476">
    <property type="entry name" value="AAA_23"/>
    <property type="match status" value="1"/>
</dbReference>
<feature type="coiled-coil region" evidence="1">
    <location>
        <begin position="543"/>
        <end position="598"/>
    </location>
</feature>
<accession>A0ABR2YT57</accession>
<dbReference type="SUPFAM" id="SSF52540">
    <property type="entry name" value="P-loop containing nucleoside triphosphate hydrolases"/>
    <property type="match status" value="1"/>
</dbReference>